<evidence type="ECO:0000256" key="2">
    <source>
        <dbReference type="ARBA" id="ARBA00023315"/>
    </source>
</evidence>
<evidence type="ECO:0000259" key="3">
    <source>
        <dbReference type="PROSITE" id="PS51186"/>
    </source>
</evidence>
<sequence length="174" mass="20132">MNRVLIMREKDFTEVKAFYWKLIEQMQGGSYLPGWEKGVYPSDIFLRESLRNRALYMLKCDGNYAAAMVLNHETNEGYSGTAWKVDADKHQVLIVHALGVLPAFQGKGVAKHMVKEVIRIAGERHQRAIRLDVLNGNVPALKLYESMGFEHRRTTQMFYEDTGWTDYLLYELVL</sequence>
<dbReference type="Gene3D" id="3.40.630.30">
    <property type="match status" value="1"/>
</dbReference>
<accession>A0A0S2W219</accession>
<keyword evidence="5" id="KW-1185">Reference proteome</keyword>
<dbReference type="RefSeq" id="WP_033116248.1">
    <property type="nucleotide sequence ID" value="NZ_JADMQW010000031.1"/>
</dbReference>
<evidence type="ECO:0000313" key="5">
    <source>
        <dbReference type="Proteomes" id="UP000064844"/>
    </source>
</evidence>
<dbReference type="Pfam" id="PF00583">
    <property type="entry name" value="Acetyltransf_1"/>
    <property type="match status" value="1"/>
</dbReference>
<dbReference type="Proteomes" id="UP000064844">
    <property type="component" value="Chromosome"/>
</dbReference>
<evidence type="ECO:0000256" key="1">
    <source>
        <dbReference type="ARBA" id="ARBA00022679"/>
    </source>
</evidence>
<dbReference type="PROSITE" id="PS51186">
    <property type="entry name" value="GNAT"/>
    <property type="match status" value="1"/>
</dbReference>
<dbReference type="PANTHER" id="PTHR43420:SF47">
    <property type="entry name" value="N-ACETYLTRANSFERASE DOMAIN-CONTAINING PROTEIN"/>
    <property type="match status" value="1"/>
</dbReference>
<dbReference type="STRING" id="1297617.IB211_00996c"/>
<gene>
    <name evidence="4" type="ORF">IB211_00996c</name>
</gene>
<dbReference type="SUPFAM" id="SSF55729">
    <property type="entry name" value="Acyl-CoA N-acyltransferases (Nat)"/>
    <property type="match status" value="1"/>
</dbReference>
<dbReference type="GO" id="GO:0016747">
    <property type="term" value="F:acyltransferase activity, transferring groups other than amino-acyl groups"/>
    <property type="evidence" value="ECO:0007669"/>
    <property type="project" value="InterPro"/>
</dbReference>
<reference evidence="4 5" key="1">
    <citation type="journal article" date="2015" name="Nat. Commun.">
        <title>Production of butyrate from lysine and the Amadori product fructoselysine by a human gut commensal.</title>
        <authorList>
            <person name="Bui T.P."/>
            <person name="Ritari J."/>
            <person name="Boeren S."/>
            <person name="de Waard P."/>
            <person name="Plugge C.M."/>
            <person name="de Vos W.M."/>
        </authorList>
    </citation>
    <scope>NUCLEOTIDE SEQUENCE [LARGE SCALE GENOMIC DNA]</scope>
    <source>
        <strain evidence="4 5">AF211</strain>
    </source>
</reference>
<dbReference type="CDD" id="cd04301">
    <property type="entry name" value="NAT_SF"/>
    <property type="match status" value="1"/>
</dbReference>
<organism evidence="4 5">
    <name type="scientific">Intestinimonas butyriciproducens</name>
    <dbReference type="NCBI Taxonomy" id="1297617"/>
    <lineage>
        <taxon>Bacteria</taxon>
        <taxon>Bacillati</taxon>
        <taxon>Bacillota</taxon>
        <taxon>Clostridia</taxon>
        <taxon>Eubacteriales</taxon>
        <taxon>Intestinimonas</taxon>
    </lineage>
</organism>
<dbReference type="EMBL" id="CP011307">
    <property type="protein sequence ID" value="ALP93389.1"/>
    <property type="molecule type" value="Genomic_DNA"/>
</dbReference>
<reference evidence="5" key="2">
    <citation type="submission" date="2015-04" db="EMBL/GenBank/DDBJ databases">
        <title>A butyrogenic pathway from the amino acid lysine in a human gut commensal.</title>
        <authorList>
            <person name="de Vos W.M."/>
            <person name="Bui N.T.P."/>
            <person name="Plugge C.M."/>
            <person name="Ritari J."/>
        </authorList>
    </citation>
    <scope>NUCLEOTIDE SEQUENCE [LARGE SCALE GENOMIC DNA]</scope>
    <source>
        <strain evidence="5">AF211</strain>
    </source>
</reference>
<name>A0A0S2W219_9FIRM</name>
<feature type="domain" description="N-acetyltransferase" evidence="3">
    <location>
        <begin position="2"/>
        <end position="171"/>
    </location>
</feature>
<keyword evidence="1 4" id="KW-0808">Transferase</keyword>
<dbReference type="KEGG" id="ibu:IB211_00996c"/>
<evidence type="ECO:0000313" key="4">
    <source>
        <dbReference type="EMBL" id="ALP93389.1"/>
    </source>
</evidence>
<protein>
    <submittedName>
        <fullName evidence="4">Histone acetyltransferase HPA2</fullName>
    </submittedName>
</protein>
<dbReference type="InterPro" id="IPR050680">
    <property type="entry name" value="YpeA/RimI_acetyltransf"/>
</dbReference>
<dbReference type="InterPro" id="IPR016181">
    <property type="entry name" value="Acyl_CoA_acyltransferase"/>
</dbReference>
<dbReference type="PANTHER" id="PTHR43420">
    <property type="entry name" value="ACETYLTRANSFERASE"/>
    <property type="match status" value="1"/>
</dbReference>
<dbReference type="InterPro" id="IPR000182">
    <property type="entry name" value="GNAT_dom"/>
</dbReference>
<proteinExistence type="predicted"/>
<keyword evidence="2" id="KW-0012">Acyltransferase</keyword>
<dbReference type="AlphaFoldDB" id="A0A0S2W219"/>